<accession>S3DCH9</accession>
<name>S3DCH9_GLAL2</name>
<dbReference type="EMBL" id="KE145373">
    <property type="protein sequence ID" value="EPE24383.1"/>
    <property type="molecule type" value="Genomic_DNA"/>
</dbReference>
<dbReference type="AlphaFoldDB" id="S3DCH9"/>
<dbReference type="GeneID" id="19467284"/>
<dbReference type="RefSeq" id="XP_008088471.1">
    <property type="nucleotide sequence ID" value="XM_008090280.1"/>
</dbReference>
<dbReference type="Proteomes" id="UP000016922">
    <property type="component" value="Unassembled WGS sequence"/>
</dbReference>
<sequence length="378" mass="41829">MYSTSSNLQVLYPSLQQRAHLNSHNEKLILVASLCGPAFLLIILGIYLKNRSAQRSTNEAKQAEDAIELTGIPQTPALIDLSPISPRSQSQIILPISSPLPSDIARANCSLFEESKSTLTSYVFDPFASSASTPGTISRSSIPKYFRRKTITQNSEGRPEVRPLLRNSVESPNASAQDKSKPISHTSRRNTIASFLTASPVQDMSSTSPAEISDSQDKRNLTSMSSIRRRFSLRRLTQRPTNISNTYADPISELASSAAPIDTAPNDRLGRMTSLRRTFPTAGRREMPTLEEGDDQWWICCQEPDDEDPSPACKKRNGQSNHNCERCGHPICGECKIKSNSREGKRRAAAQELEESIRELTSSPRSPSHAIKRKMNDS</sequence>
<feature type="transmembrane region" description="Helical" evidence="2">
    <location>
        <begin position="28"/>
        <end position="48"/>
    </location>
</feature>
<gene>
    <name evidence="3" type="ORF">GLAREA_08235</name>
</gene>
<reference evidence="3 4" key="1">
    <citation type="journal article" date="2013" name="BMC Genomics">
        <title>Genomics-driven discovery of the pneumocandin biosynthetic gene cluster in the fungus Glarea lozoyensis.</title>
        <authorList>
            <person name="Chen L."/>
            <person name="Yue Q."/>
            <person name="Zhang X."/>
            <person name="Xiang M."/>
            <person name="Wang C."/>
            <person name="Li S."/>
            <person name="Che Y."/>
            <person name="Ortiz-Lopez F.J."/>
            <person name="Bills G.F."/>
            <person name="Liu X."/>
            <person name="An Z."/>
        </authorList>
    </citation>
    <scope>NUCLEOTIDE SEQUENCE [LARGE SCALE GENOMIC DNA]</scope>
    <source>
        <strain evidence="4">ATCC 20868 / MF5171</strain>
    </source>
</reference>
<feature type="region of interest" description="Disordered" evidence="1">
    <location>
        <begin position="148"/>
        <end position="226"/>
    </location>
</feature>
<evidence type="ECO:0000313" key="4">
    <source>
        <dbReference type="Proteomes" id="UP000016922"/>
    </source>
</evidence>
<organism evidence="3 4">
    <name type="scientific">Glarea lozoyensis (strain ATCC 20868 / MF5171)</name>
    <dbReference type="NCBI Taxonomy" id="1116229"/>
    <lineage>
        <taxon>Eukaryota</taxon>
        <taxon>Fungi</taxon>
        <taxon>Dikarya</taxon>
        <taxon>Ascomycota</taxon>
        <taxon>Pezizomycotina</taxon>
        <taxon>Leotiomycetes</taxon>
        <taxon>Helotiales</taxon>
        <taxon>Helotiaceae</taxon>
        <taxon>Glarea</taxon>
    </lineage>
</organism>
<evidence type="ECO:0000256" key="2">
    <source>
        <dbReference type="SAM" id="Phobius"/>
    </source>
</evidence>
<evidence type="ECO:0000313" key="3">
    <source>
        <dbReference type="EMBL" id="EPE24383.1"/>
    </source>
</evidence>
<keyword evidence="2" id="KW-1133">Transmembrane helix</keyword>
<feature type="region of interest" description="Disordered" evidence="1">
    <location>
        <begin position="340"/>
        <end position="378"/>
    </location>
</feature>
<dbReference type="HOGENOM" id="CLU_731682_0_0_1"/>
<keyword evidence="2" id="KW-0812">Transmembrane</keyword>
<evidence type="ECO:0000256" key="1">
    <source>
        <dbReference type="SAM" id="MobiDB-lite"/>
    </source>
</evidence>
<proteinExistence type="predicted"/>
<protein>
    <submittedName>
        <fullName evidence="3">Uncharacterized protein</fullName>
    </submittedName>
</protein>
<feature type="compositionally biased region" description="Polar residues" evidence="1">
    <location>
        <begin position="168"/>
        <end position="210"/>
    </location>
</feature>
<keyword evidence="4" id="KW-1185">Reference proteome</keyword>
<keyword evidence="2" id="KW-0472">Membrane</keyword>
<dbReference type="KEGG" id="glz:GLAREA_08235"/>